<name>A0AA94PSI3_9BACT</name>
<gene>
    <name evidence="1" type="ORF">EDC59_10817</name>
</gene>
<reference evidence="1 2" key="1">
    <citation type="submission" date="2019-03" db="EMBL/GenBank/DDBJ databases">
        <title>Genomic Encyclopedia of Type Strains, Phase IV (KMG-IV): sequencing the most valuable type-strain genomes for metagenomic binning, comparative biology and taxonomic classification.</title>
        <authorList>
            <person name="Goeker M."/>
        </authorList>
    </citation>
    <scope>NUCLEOTIDE SEQUENCE [LARGE SCALE GENOMIC DNA]</scope>
    <source>
        <strain evidence="1 2">DSM 101483</strain>
    </source>
</reference>
<dbReference type="AlphaFoldDB" id="A0AA94PSI3"/>
<dbReference type="Proteomes" id="UP000295506">
    <property type="component" value="Unassembled WGS sequence"/>
</dbReference>
<dbReference type="EMBL" id="SOBK01000008">
    <property type="protein sequence ID" value="TDT87352.1"/>
    <property type="molecule type" value="Genomic_DNA"/>
</dbReference>
<protein>
    <submittedName>
        <fullName evidence="1">Uncharacterized protein</fullName>
    </submittedName>
</protein>
<sequence length="40" mass="4634">MKIITDGKVRSGAPFMLFNVPLFRRMLDNHFTDPNIPDKT</sequence>
<accession>A0AA94PSI3</accession>
<evidence type="ECO:0000313" key="2">
    <source>
        <dbReference type="Proteomes" id="UP000295506"/>
    </source>
</evidence>
<comment type="caution">
    <text evidence="1">The sequence shown here is derived from an EMBL/GenBank/DDBJ whole genome shotgun (WGS) entry which is preliminary data.</text>
</comment>
<organism evidence="1 2">
    <name type="scientific">Pseudodesulfovibrio indicus</name>
    <dbReference type="NCBI Taxonomy" id="1716143"/>
    <lineage>
        <taxon>Bacteria</taxon>
        <taxon>Pseudomonadati</taxon>
        <taxon>Thermodesulfobacteriota</taxon>
        <taxon>Desulfovibrionia</taxon>
        <taxon>Desulfovibrionales</taxon>
        <taxon>Desulfovibrionaceae</taxon>
    </lineage>
</organism>
<evidence type="ECO:0000313" key="1">
    <source>
        <dbReference type="EMBL" id="TDT87352.1"/>
    </source>
</evidence>
<proteinExistence type="predicted"/>